<accession>D7DV09</accession>
<evidence type="ECO:0000313" key="3">
    <source>
        <dbReference type="Proteomes" id="UP000007722"/>
    </source>
</evidence>
<dbReference type="Proteomes" id="UP000007722">
    <property type="component" value="Chromosome"/>
</dbReference>
<protein>
    <submittedName>
        <fullName evidence="2">Methyltransferase type 12</fullName>
    </submittedName>
</protein>
<dbReference type="GO" id="GO:0032259">
    <property type="term" value="P:methylation"/>
    <property type="evidence" value="ECO:0007669"/>
    <property type="project" value="UniProtKB-KW"/>
</dbReference>
<dbReference type="InParanoid" id="D7DV09"/>
<dbReference type="KEGG" id="mvo:Mvol_1313"/>
<dbReference type="HOGENOM" id="CLU_052780_0_0_2"/>
<organism evidence="2 3">
    <name type="scientific">Methanococcus voltae (strain ATCC BAA-1334 / A3)</name>
    <dbReference type="NCBI Taxonomy" id="456320"/>
    <lineage>
        <taxon>Archaea</taxon>
        <taxon>Methanobacteriati</taxon>
        <taxon>Methanobacteriota</taxon>
        <taxon>Methanomada group</taxon>
        <taxon>Methanococci</taxon>
        <taxon>Methanococcales</taxon>
        <taxon>Methanococcaceae</taxon>
        <taxon>Methanococcus</taxon>
    </lineage>
</organism>
<keyword evidence="2" id="KW-0808">Transferase</keyword>
<reference evidence="2 3" key="1">
    <citation type="submission" date="2010-05" db="EMBL/GenBank/DDBJ databases">
        <title>Complete sequence of Methanococcus voltae A3.</title>
        <authorList>
            <consortium name="US DOE Joint Genome Institute"/>
            <person name="Lucas S."/>
            <person name="Copeland A."/>
            <person name="Lapidus A."/>
            <person name="Cheng J.-F."/>
            <person name="Bruce D."/>
            <person name="Goodwin L."/>
            <person name="Pitluck S."/>
            <person name="Lowry S."/>
            <person name="Clum A."/>
            <person name="Land M."/>
            <person name="Hauser L."/>
            <person name="Kyrpides N."/>
            <person name="Mikhailova N."/>
            <person name="Whitman W.B."/>
            <person name="Woyke T."/>
        </authorList>
    </citation>
    <scope>NUCLEOTIDE SEQUENCE [LARGE SCALE GENOMIC DNA]</scope>
    <source>
        <strain evidence="3">ATCC BAA-1334 / A3</strain>
    </source>
</reference>
<sequence>MILLINGEIMDRFDYTSDLEDGKMNTEVGYYNDISIIEEEEYMKKFRCMDYAVEYLNNELLGTFFRQGLKFGIYKIIDLHMPTKENLLSMVEYPNKDFILKYVNTAISLGLIRENYDDNTLELNNEFKYSSIHPKYQDLMDDYIAQYDFRTSLFQYALIGYNHPEILLNFKKDADIWDMLLNTEFMDITRSAASEVLEIKKGDYILDVGCGSRSPLYFSSKIAPNGQYTGVDISKKLITMAENRLERNGIECAKLKTLDFGETIPKTKYDSVICTHTLSYAKSPRLFLRKMMDSLKKNGKLIIIEEFFKDSANVNVELFEFYQSLNKYFIGYLSRSEVIDTLELLGYGFKYKFLGNCGLLIEKIN</sequence>
<dbReference type="InterPro" id="IPR025714">
    <property type="entry name" value="Methyltranfer_dom"/>
</dbReference>
<dbReference type="EMBL" id="CP002057">
    <property type="protein sequence ID" value="ADI36969.1"/>
    <property type="molecule type" value="Genomic_DNA"/>
</dbReference>
<name>D7DV09_METV3</name>
<feature type="domain" description="Methyltransferase" evidence="1">
    <location>
        <begin position="199"/>
        <end position="305"/>
    </location>
</feature>
<gene>
    <name evidence="2" type="ordered locus">Mvol_1313</name>
</gene>
<dbReference type="InterPro" id="IPR029063">
    <property type="entry name" value="SAM-dependent_MTases_sf"/>
</dbReference>
<dbReference type="eggNOG" id="arCOG05058">
    <property type="taxonomic scope" value="Archaea"/>
</dbReference>
<dbReference type="Gene3D" id="3.40.50.150">
    <property type="entry name" value="Vaccinia Virus protein VP39"/>
    <property type="match status" value="1"/>
</dbReference>
<dbReference type="Pfam" id="PF13847">
    <property type="entry name" value="Methyltransf_31"/>
    <property type="match status" value="1"/>
</dbReference>
<dbReference type="STRING" id="456320.Mvol_1313"/>
<keyword evidence="3" id="KW-1185">Reference proteome</keyword>
<dbReference type="PANTHER" id="PTHR43861:SF6">
    <property type="entry name" value="METHYLTRANSFERASE TYPE 11"/>
    <property type="match status" value="1"/>
</dbReference>
<dbReference type="AlphaFoldDB" id="D7DV09"/>
<evidence type="ECO:0000259" key="1">
    <source>
        <dbReference type="Pfam" id="PF13847"/>
    </source>
</evidence>
<keyword evidence="2" id="KW-0489">Methyltransferase</keyword>
<evidence type="ECO:0000313" key="2">
    <source>
        <dbReference type="EMBL" id="ADI36969.1"/>
    </source>
</evidence>
<dbReference type="SUPFAM" id="SSF53335">
    <property type="entry name" value="S-adenosyl-L-methionine-dependent methyltransferases"/>
    <property type="match status" value="1"/>
</dbReference>
<proteinExistence type="predicted"/>
<dbReference type="GO" id="GO:0008168">
    <property type="term" value="F:methyltransferase activity"/>
    <property type="evidence" value="ECO:0007669"/>
    <property type="project" value="UniProtKB-KW"/>
</dbReference>
<dbReference type="PANTHER" id="PTHR43861">
    <property type="entry name" value="TRANS-ACONITATE 2-METHYLTRANSFERASE-RELATED"/>
    <property type="match status" value="1"/>
</dbReference>
<dbReference type="CDD" id="cd02440">
    <property type="entry name" value="AdoMet_MTases"/>
    <property type="match status" value="1"/>
</dbReference>